<dbReference type="Proteomes" id="UP001168990">
    <property type="component" value="Unassembled WGS sequence"/>
</dbReference>
<evidence type="ECO:0000313" key="2">
    <source>
        <dbReference type="EMBL" id="KAK0165504.1"/>
    </source>
</evidence>
<feature type="compositionally biased region" description="Basic and acidic residues" evidence="1">
    <location>
        <begin position="221"/>
        <end position="260"/>
    </location>
</feature>
<reference evidence="2" key="2">
    <citation type="submission" date="2023-03" db="EMBL/GenBank/DDBJ databases">
        <authorList>
            <person name="Inwood S.N."/>
            <person name="Skelly J.G."/>
            <person name="Guhlin J."/>
            <person name="Harrop T.W.R."/>
            <person name="Goldson S.G."/>
            <person name="Dearden P.K."/>
        </authorList>
    </citation>
    <scope>NUCLEOTIDE SEQUENCE</scope>
    <source>
        <strain evidence="2">Irish</strain>
        <tissue evidence="2">Whole body</tissue>
    </source>
</reference>
<feature type="compositionally biased region" description="Basic and acidic residues" evidence="1">
    <location>
        <begin position="118"/>
        <end position="179"/>
    </location>
</feature>
<comment type="caution">
    <text evidence="2">The sequence shown here is derived from an EMBL/GenBank/DDBJ whole genome shotgun (WGS) entry which is preliminary data.</text>
</comment>
<evidence type="ECO:0000256" key="1">
    <source>
        <dbReference type="SAM" id="MobiDB-lite"/>
    </source>
</evidence>
<reference evidence="2" key="1">
    <citation type="journal article" date="2023" name="bioRxiv">
        <title>Scaffold-level genome assemblies of two parasitoid biocontrol wasps reveal the parthenogenesis mechanism and an associated novel virus.</title>
        <authorList>
            <person name="Inwood S."/>
            <person name="Skelly J."/>
            <person name="Guhlin J."/>
            <person name="Harrop T."/>
            <person name="Goldson S."/>
            <person name="Dearden P."/>
        </authorList>
    </citation>
    <scope>NUCLEOTIDE SEQUENCE</scope>
    <source>
        <strain evidence="2">Irish</strain>
        <tissue evidence="2">Whole body</tissue>
    </source>
</reference>
<evidence type="ECO:0000313" key="3">
    <source>
        <dbReference type="Proteomes" id="UP001168990"/>
    </source>
</evidence>
<feature type="region of interest" description="Disordered" evidence="1">
    <location>
        <begin position="89"/>
        <end position="260"/>
    </location>
</feature>
<feature type="compositionally biased region" description="Basic and acidic residues" evidence="1">
    <location>
        <begin position="19"/>
        <end position="31"/>
    </location>
</feature>
<protein>
    <submittedName>
        <fullName evidence="2">Uncharacterized protein</fullName>
    </submittedName>
</protein>
<proteinExistence type="predicted"/>
<sequence>MEVNKDEDLIGGTNEEENEKPYEKCNERDNESVTCNSTEVASDEEGVMAEEKSEAGGDRGSCSRAERIVAKGGVAEEEDDSVKCCKNRVKGEGNSAMSGRDKKGLEGGIRENSIVQCEDGKIGKDDNDAGQRGKSDRSTEGLLEEQEKNMTRHEEKEGSLKNILHELHEIHGKSSRVEVQEGGVITDENLSTNKNGKGRRRGIRRVSGDREGGAGRNDTGTGRRERGMQKEKEGSKERADQSYRDKREEPPRKLSDSELLKKMKEKEWKKKYLC</sequence>
<dbReference type="AlphaFoldDB" id="A0AA39KL64"/>
<name>A0AA39KL64_9HYME</name>
<gene>
    <name evidence="2" type="ORF">PV328_004011</name>
</gene>
<keyword evidence="3" id="KW-1185">Reference proteome</keyword>
<dbReference type="EMBL" id="JAQQBS010001422">
    <property type="protein sequence ID" value="KAK0165504.1"/>
    <property type="molecule type" value="Genomic_DNA"/>
</dbReference>
<organism evidence="2 3">
    <name type="scientific">Microctonus aethiopoides</name>
    <dbReference type="NCBI Taxonomy" id="144406"/>
    <lineage>
        <taxon>Eukaryota</taxon>
        <taxon>Metazoa</taxon>
        <taxon>Ecdysozoa</taxon>
        <taxon>Arthropoda</taxon>
        <taxon>Hexapoda</taxon>
        <taxon>Insecta</taxon>
        <taxon>Pterygota</taxon>
        <taxon>Neoptera</taxon>
        <taxon>Endopterygota</taxon>
        <taxon>Hymenoptera</taxon>
        <taxon>Apocrita</taxon>
        <taxon>Ichneumonoidea</taxon>
        <taxon>Braconidae</taxon>
        <taxon>Euphorinae</taxon>
        <taxon>Microctonus</taxon>
    </lineage>
</organism>
<feature type="region of interest" description="Disordered" evidence="1">
    <location>
        <begin position="1"/>
        <end position="62"/>
    </location>
</feature>
<feature type="compositionally biased region" description="Basic and acidic residues" evidence="1">
    <location>
        <begin position="99"/>
        <end position="109"/>
    </location>
</feature>
<accession>A0AA39KL64</accession>